<protein>
    <recommendedName>
        <fullName evidence="2">HTH araC/xylS-type domain-containing protein</fullName>
    </recommendedName>
</protein>
<evidence type="ECO:0000313" key="3">
    <source>
        <dbReference type="EMBL" id="SCB36901.1"/>
    </source>
</evidence>
<dbReference type="PROSITE" id="PS01124">
    <property type="entry name" value="HTH_ARAC_FAMILY_2"/>
    <property type="match status" value="1"/>
</dbReference>
<dbReference type="EMBL" id="FMAE01000005">
    <property type="protein sequence ID" value="SCB36901.1"/>
    <property type="molecule type" value="Genomic_DNA"/>
</dbReference>
<evidence type="ECO:0000313" key="4">
    <source>
        <dbReference type="Proteomes" id="UP000183174"/>
    </source>
</evidence>
<organism evidence="3 4">
    <name type="scientific">Bradyrhizobium yuanmingense</name>
    <dbReference type="NCBI Taxonomy" id="108015"/>
    <lineage>
        <taxon>Bacteria</taxon>
        <taxon>Pseudomonadati</taxon>
        <taxon>Pseudomonadota</taxon>
        <taxon>Alphaproteobacteria</taxon>
        <taxon>Hyphomicrobiales</taxon>
        <taxon>Nitrobacteraceae</taxon>
        <taxon>Bradyrhizobium</taxon>
    </lineage>
</organism>
<dbReference type="GO" id="GO:0003700">
    <property type="term" value="F:DNA-binding transcription factor activity"/>
    <property type="evidence" value="ECO:0007669"/>
    <property type="project" value="InterPro"/>
</dbReference>
<dbReference type="InterPro" id="IPR018060">
    <property type="entry name" value="HTH_AraC"/>
</dbReference>
<evidence type="ECO:0000256" key="1">
    <source>
        <dbReference type="SAM" id="MobiDB-lite"/>
    </source>
</evidence>
<dbReference type="RefSeq" id="WP_036025386.1">
    <property type="nucleotide sequence ID" value="NZ_CP104173.1"/>
</dbReference>
<sequence length="76" mass="8193">MRSRVEHARTPLESTTQPIKTIARAAGYEDESSFRKLTLMSRNPIVRDGWSGRCEADAGGMTDGRSPVAALSLGTA</sequence>
<dbReference type="GO" id="GO:0043565">
    <property type="term" value="F:sequence-specific DNA binding"/>
    <property type="evidence" value="ECO:0007669"/>
    <property type="project" value="InterPro"/>
</dbReference>
<dbReference type="GeneID" id="93177742"/>
<dbReference type="Proteomes" id="UP000183174">
    <property type="component" value="Unassembled WGS sequence"/>
</dbReference>
<gene>
    <name evidence="3" type="ORF">GA0061099_1005546</name>
</gene>
<feature type="region of interest" description="Disordered" evidence="1">
    <location>
        <begin position="56"/>
        <end position="76"/>
    </location>
</feature>
<accession>A0A1C3WAH1</accession>
<name>A0A1C3WAH1_9BRAD</name>
<feature type="domain" description="HTH araC/xylS-type" evidence="2">
    <location>
        <begin position="1"/>
        <end position="34"/>
    </location>
</feature>
<proteinExistence type="predicted"/>
<dbReference type="AlphaFoldDB" id="A0A1C3WAH1"/>
<dbReference type="Gene3D" id="1.10.10.60">
    <property type="entry name" value="Homeodomain-like"/>
    <property type="match status" value="1"/>
</dbReference>
<reference evidence="3 4" key="1">
    <citation type="submission" date="2016-08" db="EMBL/GenBank/DDBJ databases">
        <authorList>
            <person name="Seilhamer J.J."/>
        </authorList>
    </citation>
    <scope>NUCLEOTIDE SEQUENCE [LARGE SCALE GENOMIC DNA]</scope>
    <source>
        <strain evidence="3 4">CCBAU 10071</strain>
    </source>
</reference>
<evidence type="ECO:0000259" key="2">
    <source>
        <dbReference type="PROSITE" id="PS01124"/>
    </source>
</evidence>